<dbReference type="Gene3D" id="3.90.1150.10">
    <property type="entry name" value="Aspartate Aminotransferase, domain 1"/>
    <property type="match status" value="1"/>
</dbReference>
<dbReference type="SUPFAM" id="SSF53383">
    <property type="entry name" value="PLP-dependent transferases"/>
    <property type="match status" value="1"/>
</dbReference>
<dbReference type="InterPro" id="IPR015422">
    <property type="entry name" value="PyrdxlP-dep_Trfase_small"/>
</dbReference>
<keyword evidence="3" id="KW-1185">Reference proteome</keyword>
<evidence type="ECO:0000256" key="1">
    <source>
        <dbReference type="RuleBase" id="RU004508"/>
    </source>
</evidence>
<comment type="similarity">
    <text evidence="1">Belongs to the DegT/DnrJ/EryC1 family.</text>
</comment>
<dbReference type="PIRSF" id="PIRSF000390">
    <property type="entry name" value="PLP_StrS"/>
    <property type="match status" value="1"/>
</dbReference>
<evidence type="ECO:0000313" key="2">
    <source>
        <dbReference type="EMBL" id="MBP1990298.1"/>
    </source>
</evidence>
<keyword evidence="2" id="KW-0032">Aminotransferase</keyword>
<dbReference type="EMBL" id="JAGGLB010000004">
    <property type="protein sequence ID" value="MBP1990298.1"/>
    <property type="molecule type" value="Genomic_DNA"/>
</dbReference>
<dbReference type="InterPro" id="IPR026385">
    <property type="entry name" value="LegC-like"/>
</dbReference>
<name>A0ABS4IRZ3_9BACL</name>
<gene>
    <name evidence="2" type="ORF">J2Z66_001896</name>
</gene>
<reference evidence="2 3" key="1">
    <citation type="submission" date="2021-03" db="EMBL/GenBank/DDBJ databases">
        <title>Genomic Encyclopedia of Type Strains, Phase IV (KMG-IV): sequencing the most valuable type-strain genomes for metagenomic binning, comparative biology and taxonomic classification.</title>
        <authorList>
            <person name="Goeker M."/>
        </authorList>
    </citation>
    <scope>NUCLEOTIDE SEQUENCE [LARGE SCALE GENOMIC DNA]</scope>
    <source>
        <strain evidence="2 3">DSM 26048</strain>
    </source>
</reference>
<dbReference type="Proteomes" id="UP001519287">
    <property type="component" value="Unassembled WGS sequence"/>
</dbReference>
<dbReference type="PANTHER" id="PTHR30244">
    <property type="entry name" value="TRANSAMINASE"/>
    <property type="match status" value="1"/>
</dbReference>
<accession>A0ABS4IRZ3</accession>
<dbReference type="CDD" id="cd00616">
    <property type="entry name" value="AHBA_syn"/>
    <property type="match status" value="1"/>
</dbReference>
<dbReference type="InterPro" id="IPR015421">
    <property type="entry name" value="PyrdxlP-dep_Trfase_major"/>
</dbReference>
<dbReference type="RefSeq" id="WP_245375396.1">
    <property type="nucleotide sequence ID" value="NZ_JAGGLB010000004.1"/>
</dbReference>
<sequence length="406" mass="46207">MYNPIIIPLSVPNLSIDILDNVRETIETGWVSTGERFIQDFESKIAAYLGVDRAISCQTGTAGLHLALRVLGVEHGDEVIVPTLTFIAAVNPVKYVGAEPVFMDCDDTLNMDLDKLEQFLQHECNYIDGQVINRKTNRFIKAIIAVHVFGNPINMQRLMAIKEKYNLKLIEDATEALGSFYLEGKYAGKYCGTIGDIGVYSFNANKIITTGGGGMIVSSSDMLLNEIVFFSAKTDPLYFFHDVIGYNNRMTNIQAAFGTDQIDRLEGFIETKMRNYQLYKEAIAGIEGLELLPFKADTRANHWFYSVIVDREGYGLDRDELLTKLHEANIQTRPLWGLIHKQKPYLESQGYRIEKAEWYEKNLINIPCSSNLTEYEIDIVMRCLNNFHKSLRRERVKEVVKERAII</sequence>
<dbReference type="GO" id="GO:0008483">
    <property type="term" value="F:transaminase activity"/>
    <property type="evidence" value="ECO:0007669"/>
    <property type="project" value="UniProtKB-KW"/>
</dbReference>
<dbReference type="Gene3D" id="3.40.640.10">
    <property type="entry name" value="Type I PLP-dependent aspartate aminotransferase-like (Major domain)"/>
    <property type="match status" value="1"/>
</dbReference>
<dbReference type="NCBIfam" id="TIGR04181">
    <property type="entry name" value="NHT_00031"/>
    <property type="match status" value="1"/>
</dbReference>
<dbReference type="InterPro" id="IPR000653">
    <property type="entry name" value="DegT/StrS_aminotransferase"/>
</dbReference>
<keyword evidence="1" id="KW-0663">Pyridoxal phosphate</keyword>
<dbReference type="Pfam" id="PF01041">
    <property type="entry name" value="DegT_DnrJ_EryC1"/>
    <property type="match status" value="1"/>
</dbReference>
<organism evidence="2 3">
    <name type="scientific">Paenibacillus eucommiae</name>
    <dbReference type="NCBI Taxonomy" id="1355755"/>
    <lineage>
        <taxon>Bacteria</taxon>
        <taxon>Bacillati</taxon>
        <taxon>Bacillota</taxon>
        <taxon>Bacilli</taxon>
        <taxon>Bacillales</taxon>
        <taxon>Paenibacillaceae</taxon>
        <taxon>Paenibacillus</taxon>
    </lineage>
</organism>
<dbReference type="InterPro" id="IPR015424">
    <property type="entry name" value="PyrdxlP-dep_Trfase"/>
</dbReference>
<keyword evidence="2" id="KW-0808">Transferase</keyword>
<protein>
    <submittedName>
        <fullName evidence="2">Aminotransferase in exopolysaccharide biosynthesis</fullName>
    </submittedName>
</protein>
<proteinExistence type="inferred from homology"/>
<evidence type="ECO:0000313" key="3">
    <source>
        <dbReference type="Proteomes" id="UP001519287"/>
    </source>
</evidence>
<dbReference type="PANTHER" id="PTHR30244:SF30">
    <property type="entry name" value="BLR5990 PROTEIN"/>
    <property type="match status" value="1"/>
</dbReference>
<comment type="caution">
    <text evidence="2">The sequence shown here is derived from an EMBL/GenBank/DDBJ whole genome shotgun (WGS) entry which is preliminary data.</text>
</comment>